<proteinExistence type="predicted"/>
<name>A0A923LF83_9FIRM</name>
<feature type="site" description="Transition state stabilizer" evidence="4">
    <location>
        <position position="154"/>
    </location>
</feature>
<feature type="binding site" evidence="3">
    <location>
        <position position="58"/>
    </location>
    <ligand>
        <name>substrate</name>
    </ligand>
</feature>
<accession>A0A923LF83</accession>
<reference evidence="5" key="1">
    <citation type="submission" date="2020-08" db="EMBL/GenBank/DDBJ databases">
        <title>Genome public.</title>
        <authorList>
            <person name="Liu C."/>
            <person name="Sun Q."/>
        </authorList>
    </citation>
    <scope>NUCLEOTIDE SEQUENCE</scope>
    <source>
        <strain evidence="5">NSJ-55</strain>
    </source>
</reference>
<dbReference type="GO" id="GO:0005829">
    <property type="term" value="C:cytosol"/>
    <property type="evidence" value="ECO:0007669"/>
    <property type="project" value="TreeGrafter"/>
</dbReference>
<dbReference type="InterPro" id="IPR029033">
    <property type="entry name" value="His_PPase_superfam"/>
</dbReference>
<evidence type="ECO:0000256" key="2">
    <source>
        <dbReference type="PIRSR" id="PIRSR613078-1"/>
    </source>
</evidence>
<evidence type="ECO:0000256" key="4">
    <source>
        <dbReference type="PIRSR" id="PIRSR613078-3"/>
    </source>
</evidence>
<dbReference type="Pfam" id="PF00300">
    <property type="entry name" value="His_Phos_1"/>
    <property type="match status" value="1"/>
</dbReference>
<dbReference type="SUPFAM" id="SSF53254">
    <property type="entry name" value="Phosphoglycerate mutase-like"/>
    <property type="match status" value="1"/>
</dbReference>
<feature type="active site" description="Tele-phosphohistidine intermediate" evidence="2">
    <location>
        <position position="9"/>
    </location>
</feature>
<gene>
    <name evidence="5" type="ORF">H8S37_01510</name>
</gene>
<dbReference type="AlphaFoldDB" id="A0A923LF83"/>
<dbReference type="EMBL" id="JACOPF010000001">
    <property type="protein sequence ID" value="MBC5687613.1"/>
    <property type="molecule type" value="Genomic_DNA"/>
</dbReference>
<organism evidence="5 6">
    <name type="scientific">Mediterraneibacter hominis</name>
    <dbReference type="NCBI Taxonomy" id="2763054"/>
    <lineage>
        <taxon>Bacteria</taxon>
        <taxon>Bacillati</taxon>
        <taxon>Bacillota</taxon>
        <taxon>Clostridia</taxon>
        <taxon>Lachnospirales</taxon>
        <taxon>Lachnospiraceae</taxon>
        <taxon>Mediterraneibacter</taxon>
    </lineage>
</organism>
<keyword evidence="1" id="KW-0378">Hydrolase</keyword>
<evidence type="ECO:0000256" key="1">
    <source>
        <dbReference type="ARBA" id="ARBA00022801"/>
    </source>
</evidence>
<dbReference type="PIRSF" id="PIRSF000709">
    <property type="entry name" value="6PFK_2-Ptase"/>
    <property type="match status" value="1"/>
</dbReference>
<keyword evidence="6" id="KW-1185">Reference proteome</keyword>
<dbReference type="CDD" id="cd07067">
    <property type="entry name" value="HP_PGM_like"/>
    <property type="match status" value="1"/>
</dbReference>
<dbReference type="PANTHER" id="PTHR46517:SF1">
    <property type="entry name" value="FRUCTOSE-2,6-BISPHOSPHATASE TIGAR"/>
    <property type="match status" value="1"/>
</dbReference>
<sequence length="215" mass="24681">MTRLYIVRHGETDWNKKRRVQGHSDIPLNEYGIHLAKETAEGLKDTKFDAAYTSPLKRARQTAQIILGERKIPLYEEERVKEMGFGEYEGLCCAGQNKDEKSEEFQKFFGDTANFIPARHGETIEQVNKRTEDFLKEMCARKDLEGKNVLVSTHGAAMTSLLNHIRNNTKTADFWKYEVPPNCAVTIVEITDGVPKIIKEGIIYYKEPVKKWKAV</sequence>
<dbReference type="InterPro" id="IPR013078">
    <property type="entry name" value="His_Pase_superF_clade-1"/>
</dbReference>
<evidence type="ECO:0000313" key="6">
    <source>
        <dbReference type="Proteomes" id="UP000652477"/>
    </source>
</evidence>
<dbReference type="PROSITE" id="PS00175">
    <property type="entry name" value="PG_MUTASE"/>
    <property type="match status" value="1"/>
</dbReference>
<dbReference type="Proteomes" id="UP000652477">
    <property type="component" value="Unassembled WGS sequence"/>
</dbReference>
<dbReference type="Gene3D" id="3.40.50.1240">
    <property type="entry name" value="Phosphoglycerate mutase-like"/>
    <property type="match status" value="1"/>
</dbReference>
<feature type="binding site" evidence="3">
    <location>
        <begin position="8"/>
        <end position="15"/>
    </location>
    <ligand>
        <name>substrate</name>
    </ligand>
</feature>
<dbReference type="GO" id="GO:0043456">
    <property type="term" value="P:regulation of pentose-phosphate shunt"/>
    <property type="evidence" value="ECO:0007669"/>
    <property type="project" value="TreeGrafter"/>
</dbReference>
<dbReference type="SMART" id="SM00855">
    <property type="entry name" value="PGAM"/>
    <property type="match status" value="1"/>
</dbReference>
<dbReference type="GO" id="GO:0004331">
    <property type="term" value="F:fructose-2,6-bisphosphate 2-phosphatase activity"/>
    <property type="evidence" value="ECO:0007669"/>
    <property type="project" value="TreeGrafter"/>
</dbReference>
<dbReference type="GO" id="GO:0045820">
    <property type="term" value="P:negative regulation of glycolytic process"/>
    <property type="evidence" value="ECO:0007669"/>
    <property type="project" value="TreeGrafter"/>
</dbReference>
<dbReference type="InterPro" id="IPR001345">
    <property type="entry name" value="PG/BPGM_mutase_AS"/>
</dbReference>
<protein>
    <submittedName>
        <fullName evidence="5">Histidine phosphatase family protein</fullName>
    </submittedName>
</protein>
<evidence type="ECO:0000313" key="5">
    <source>
        <dbReference type="EMBL" id="MBC5687613.1"/>
    </source>
</evidence>
<comment type="caution">
    <text evidence="5">The sequence shown here is derived from an EMBL/GenBank/DDBJ whole genome shotgun (WGS) entry which is preliminary data.</text>
</comment>
<dbReference type="InterPro" id="IPR051695">
    <property type="entry name" value="Phosphoglycerate_Mutase"/>
</dbReference>
<dbReference type="PANTHER" id="PTHR46517">
    <property type="entry name" value="FRUCTOSE-2,6-BISPHOSPHATASE TIGAR"/>
    <property type="match status" value="1"/>
</dbReference>
<evidence type="ECO:0000256" key="3">
    <source>
        <dbReference type="PIRSR" id="PIRSR613078-2"/>
    </source>
</evidence>
<feature type="active site" description="Proton donor/acceptor" evidence="2">
    <location>
        <position position="82"/>
    </location>
</feature>